<evidence type="ECO:0000256" key="10">
    <source>
        <dbReference type="PIRSR" id="PIRSR601233-1"/>
    </source>
</evidence>
<evidence type="ECO:0000256" key="7">
    <source>
        <dbReference type="ARBA" id="ARBA00023134"/>
    </source>
</evidence>
<dbReference type="GO" id="GO:0042245">
    <property type="term" value="P:RNA repair"/>
    <property type="evidence" value="ECO:0007669"/>
    <property type="project" value="UniProtKB-KW"/>
</dbReference>
<evidence type="ECO:0000256" key="11">
    <source>
        <dbReference type="PIRSR" id="PIRSR601233-2"/>
    </source>
</evidence>
<comment type="catalytic activity">
    <reaction evidence="9">
        <text>a 3'-end 3'-phospho-ribonucleotide-RNA + a 5'-end dephospho-ribonucleoside-RNA + GTP = a ribonucleotidyl-ribonucleotide-RNA + GMP + diphosphate</text>
        <dbReference type="Rhea" id="RHEA:68076"/>
        <dbReference type="Rhea" id="RHEA-COMP:10463"/>
        <dbReference type="Rhea" id="RHEA-COMP:13936"/>
        <dbReference type="Rhea" id="RHEA-COMP:17355"/>
        <dbReference type="ChEBI" id="CHEBI:33019"/>
        <dbReference type="ChEBI" id="CHEBI:37565"/>
        <dbReference type="ChEBI" id="CHEBI:58115"/>
        <dbReference type="ChEBI" id="CHEBI:83062"/>
        <dbReference type="ChEBI" id="CHEBI:138284"/>
        <dbReference type="ChEBI" id="CHEBI:173118"/>
        <dbReference type="EC" id="6.5.1.8"/>
    </reaction>
</comment>
<dbReference type="GO" id="GO:0003909">
    <property type="term" value="F:DNA ligase activity"/>
    <property type="evidence" value="ECO:0007669"/>
    <property type="project" value="TreeGrafter"/>
</dbReference>
<dbReference type="Proteomes" id="UP000324611">
    <property type="component" value="Unassembled WGS sequence"/>
</dbReference>
<keyword evidence="8" id="KW-0464">Manganese</keyword>
<dbReference type="EC" id="6.5.1.8" evidence="2"/>
<feature type="binding site" evidence="11">
    <location>
        <begin position="293"/>
        <end position="296"/>
    </location>
    <ligand>
        <name>GMP</name>
        <dbReference type="ChEBI" id="CHEBI:58115"/>
    </ligand>
</feature>
<comment type="caution">
    <text evidence="12">The sequence shown here is derived from an EMBL/GenBank/DDBJ whole genome shotgun (WGS) entry which is preliminary data.</text>
</comment>
<dbReference type="AlphaFoldDB" id="A0A5B2W194"/>
<dbReference type="GO" id="GO:0170057">
    <property type="term" value="F:RNA ligase (GTP) activity"/>
    <property type="evidence" value="ECO:0007669"/>
    <property type="project" value="UniProtKB-EC"/>
</dbReference>
<dbReference type="EMBL" id="VUOC01000001">
    <property type="protein sequence ID" value="KAA2244834.1"/>
    <property type="molecule type" value="Genomic_DNA"/>
</dbReference>
<dbReference type="PANTHER" id="PTHR43749">
    <property type="entry name" value="RNA-SPLICING LIGASE RTCB"/>
    <property type="match status" value="1"/>
</dbReference>
<evidence type="ECO:0000256" key="4">
    <source>
        <dbReference type="ARBA" id="ARBA00022723"/>
    </source>
</evidence>
<feature type="binding site" evidence="11">
    <location>
        <begin position="266"/>
        <end position="269"/>
    </location>
    <ligand>
        <name>GMP</name>
        <dbReference type="ChEBI" id="CHEBI:58115"/>
    </ligand>
</feature>
<keyword evidence="6" id="KW-0692">RNA repair</keyword>
<keyword evidence="5 11" id="KW-0547">Nucleotide-binding</keyword>
<evidence type="ECO:0000256" key="1">
    <source>
        <dbReference type="ARBA" id="ARBA00001936"/>
    </source>
</evidence>
<gene>
    <name evidence="12" type="ORF">F0L74_02390</name>
</gene>
<dbReference type="Gene3D" id="3.90.1860.10">
    <property type="entry name" value="tRNA-splicing ligase RtcB"/>
    <property type="match status" value="2"/>
</dbReference>
<feature type="binding site" evidence="11">
    <location>
        <position position="273"/>
    </location>
    <ligand>
        <name>GMP</name>
        <dbReference type="ChEBI" id="CHEBI:58115"/>
    </ligand>
</feature>
<proteinExistence type="predicted"/>
<dbReference type="SUPFAM" id="SSF103365">
    <property type="entry name" value="Hypothetical protein PH1602"/>
    <property type="match status" value="1"/>
</dbReference>
<dbReference type="GO" id="GO:0030145">
    <property type="term" value="F:manganese ion binding"/>
    <property type="evidence" value="ECO:0007669"/>
    <property type="project" value="TreeGrafter"/>
</dbReference>
<dbReference type="InterPro" id="IPR001233">
    <property type="entry name" value="RtcB"/>
</dbReference>
<dbReference type="Pfam" id="PF01139">
    <property type="entry name" value="RtcB"/>
    <property type="match status" value="1"/>
</dbReference>
<dbReference type="RefSeq" id="WP_149836230.1">
    <property type="nucleotide sequence ID" value="NZ_VUOC01000001.1"/>
</dbReference>
<keyword evidence="3" id="KW-0436">Ligase</keyword>
<accession>A0A5B2W194</accession>
<keyword evidence="13" id="KW-1185">Reference proteome</keyword>
<name>A0A5B2W194_9BACT</name>
<evidence type="ECO:0000256" key="3">
    <source>
        <dbReference type="ARBA" id="ARBA00022598"/>
    </source>
</evidence>
<keyword evidence="7 11" id="KW-0342">GTP-binding</keyword>
<feature type="binding site" evidence="11">
    <location>
        <position position="372"/>
    </location>
    <ligand>
        <name>GMP</name>
        <dbReference type="ChEBI" id="CHEBI:58115"/>
    </ligand>
</feature>
<protein>
    <recommendedName>
        <fullName evidence="2">3'-phosphate/5'-hydroxy nucleic acid ligase</fullName>
        <ecNumber evidence="2">6.5.1.8</ecNumber>
    </recommendedName>
</protein>
<dbReference type="GO" id="GO:0005525">
    <property type="term" value="F:GTP binding"/>
    <property type="evidence" value="ECO:0007669"/>
    <property type="project" value="UniProtKB-KW"/>
</dbReference>
<sequence length="376" mass="43257">MPSIGFYCDPLRIEQNAMDQLQQYARRPFVDTICAFTDIHYCAEKALPVGVAFQTTDYCYPLITGKDIGCGVMYLKIDKTYWLKPLDKQAHFQALYFAHQQMTDDGLGGGNHFLSVEEDSEAVYVICHTGTRNRGIALYQRCLELTREFSRAYGQDVDYVHRDFLPTDFLEYYNNTLQFGYERRKNFCIKTLLFLQNAHYVAADKRTFDKGYLHINYKELPHEGKLNGTPYQLEDSIHNHLRFGGENIVHRKGSTELAPGKTVVIPLSMSRGSLLVQARTIAAAETALLSCAHGAGRRLSRFDAMKHWKTVLKEKERKAYKARFPELLNRSGNFPQGYIQEFDFAYKDATAIFAHQTYLKKVTETRPVITIKYTEI</sequence>
<organism evidence="12 13">
    <name type="scientific">Chitinophaga agrisoli</name>
    <dbReference type="NCBI Taxonomy" id="2607653"/>
    <lineage>
        <taxon>Bacteria</taxon>
        <taxon>Pseudomonadati</taxon>
        <taxon>Bacteroidota</taxon>
        <taxon>Chitinophagia</taxon>
        <taxon>Chitinophagales</taxon>
        <taxon>Chitinophagaceae</taxon>
        <taxon>Chitinophaga</taxon>
    </lineage>
</organism>
<feature type="active site" description="GMP-histidine intermediate" evidence="10">
    <location>
        <position position="293"/>
    </location>
</feature>
<evidence type="ECO:0000313" key="13">
    <source>
        <dbReference type="Proteomes" id="UP000324611"/>
    </source>
</evidence>
<evidence type="ECO:0000313" key="12">
    <source>
        <dbReference type="EMBL" id="KAA2244834.1"/>
    </source>
</evidence>
<reference evidence="12 13" key="2">
    <citation type="submission" date="2019-09" db="EMBL/GenBank/DDBJ databases">
        <authorList>
            <person name="Jin C."/>
        </authorList>
    </citation>
    <scope>NUCLEOTIDE SEQUENCE [LARGE SCALE GENOMIC DNA]</scope>
    <source>
        <strain evidence="12 13">BN140078</strain>
    </source>
</reference>
<evidence type="ECO:0000256" key="5">
    <source>
        <dbReference type="ARBA" id="ARBA00022741"/>
    </source>
</evidence>
<reference evidence="12 13" key="1">
    <citation type="submission" date="2019-09" db="EMBL/GenBank/DDBJ databases">
        <title>Chitinophaga ginsengihumi sp. nov., isolated from soil of ginseng rhizosphere.</title>
        <authorList>
            <person name="Lee J."/>
        </authorList>
    </citation>
    <scope>NUCLEOTIDE SEQUENCE [LARGE SCALE GENOMIC DNA]</scope>
    <source>
        <strain evidence="12 13">BN140078</strain>
    </source>
</reference>
<evidence type="ECO:0000256" key="9">
    <source>
        <dbReference type="ARBA" id="ARBA00047746"/>
    </source>
</evidence>
<dbReference type="GO" id="GO:0006281">
    <property type="term" value="P:DNA repair"/>
    <property type="evidence" value="ECO:0007669"/>
    <property type="project" value="TreeGrafter"/>
</dbReference>
<keyword evidence="4" id="KW-0479">Metal-binding</keyword>
<dbReference type="InterPro" id="IPR036025">
    <property type="entry name" value="RtcB-like_sf"/>
</dbReference>
<evidence type="ECO:0000256" key="2">
    <source>
        <dbReference type="ARBA" id="ARBA00012726"/>
    </source>
</evidence>
<comment type="cofactor">
    <cofactor evidence="1">
        <name>Mn(2+)</name>
        <dbReference type="ChEBI" id="CHEBI:29035"/>
    </cofactor>
</comment>
<dbReference type="InterPro" id="IPR052915">
    <property type="entry name" value="RtcB-like"/>
</dbReference>
<evidence type="ECO:0000256" key="8">
    <source>
        <dbReference type="ARBA" id="ARBA00023211"/>
    </source>
</evidence>
<dbReference type="GO" id="GO:0006396">
    <property type="term" value="P:RNA processing"/>
    <property type="evidence" value="ECO:0007669"/>
    <property type="project" value="InterPro"/>
</dbReference>
<evidence type="ECO:0000256" key="6">
    <source>
        <dbReference type="ARBA" id="ARBA00022800"/>
    </source>
</evidence>
<dbReference type="PANTHER" id="PTHR43749:SF2">
    <property type="entry name" value="RNA-SPLICING LIGASE RTCB"/>
    <property type="match status" value="1"/>
</dbReference>